<accession>S6A399</accession>
<gene>
    <name evidence="1" type="ORF">TPE_0875</name>
</gene>
<dbReference type="STRING" id="1291379.TPE_0875"/>
<evidence type="ECO:0000313" key="2">
    <source>
        <dbReference type="Proteomes" id="UP000015620"/>
    </source>
</evidence>
<evidence type="ECO:0000313" key="1">
    <source>
        <dbReference type="EMBL" id="AGT43371.1"/>
    </source>
</evidence>
<proteinExistence type="predicted"/>
<dbReference type="AlphaFoldDB" id="S6A399"/>
<dbReference type="HOGENOM" id="CLU_2385250_0_0_12"/>
<keyword evidence="2" id="KW-1185">Reference proteome</keyword>
<dbReference type="Proteomes" id="UP000015620">
    <property type="component" value="Chromosome"/>
</dbReference>
<protein>
    <submittedName>
        <fullName evidence="1">Uncharacterized protein</fullName>
    </submittedName>
</protein>
<organism evidence="1 2">
    <name type="scientific">Treponema pedis str. T A4</name>
    <dbReference type="NCBI Taxonomy" id="1291379"/>
    <lineage>
        <taxon>Bacteria</taxon>
        <taxon>Pseudomonadati</taxon>
        <taxon>Spirochaetota</taxon>
        <taxon>Spirochaetia</taxon>
        <taxon>Spirochaetales</taxon>
        <taxon>Treponemataceae</taxon>
        <taxon>Treponema</taxon>
    </lineage>
</organism>
<dbReference type="RefSeq" id="WP_020964671.1">
    <property type="nucleotide sequence ID" value="NC_022097.1"/>
</dbReference>
<name>S6A399_9SPIR</name>
<dbReference type="KEGG" id="tped:TPE_0875"/>
<sequence>MGYASKIIAFFKKCWSVIRKIWQAVVKFADIVHQLESICRTIGNATNAIAVAVKDGNNILETVIQEGEMRTETSQVVEAGEVASDVEQEYCYTK</sequence>
<dbReference type="GeneID" id="301089522"/>
<dbReference type="EMBL" id="CP004120">
    <property type="protein sequence ID" value="AGT43371.1"/>
    <property type="molecule type" value="Genomic_DNA"/>
</dbReference>
<reference evidence="1 2" key="1">
    <citation type="journal article" date="2013" name="PLoS ONE">
        <title>Genome-Wide Relatedness of Treponema pedis, from Gingiva and Necrotic Skin Lesions of Pigs, with the Human Oral Pathogen Treponema denticola.</title>
        <authorList>
            <person name="Svartstrom O."/>
            <person name="Mushtaq M."/>
            <person name="Pringle M."/>
            <person name="Segerman B."/>
        </authorList>
    </citation>
    <scope>NUCLEOTIDE SEQUENCE [LARGE SCALE GENOMIC DNA]</scope>
    <source>
        <strain evidence="1">T A4</strain>
    </source>
</reference>